<feature type="region of interest" description="Disordered" evidence="2">
    <location>
        <begin position="328"/>
        <end position="366"/>
    </location>
</feature>
<feature type="compositionally biased region" description="Polar residues" evidence="2">
    <location>
        <begin position="489"/>
        <end position="498"/>
    </location>
</feature>
<feature type="compositionally biased region" description="Basic and acidic residues" evidence="2">
    <location>
        <begin position="750"/>
        <end position="759"/>
    </location>
</feature>
<dbReference type="EMBL" id="JBANRG010000003">
    <property type="protein sequence ID" value="KAK7468422.1"/>
    <property type="molecule type" value="Genomic_DNA"/>
</dbReference>
<accession>A0ABR1K222</accession>
<dbReference type="Pfam" id="PF02179">
    <property type="entry name" value="BAG"/>
    <property type="match status" value="1"/>
</dbReference>
<dbReference type="InterPro" id="IPR036533">
    <property type="entry name" value="BAG_dom_sf"/>
</dbReference>
<feature type="domain" description="BAG" evidence="3">
    <location>
        <begin position="513"/>
        <end position="556"/>
    </location>
</feature>
<comment type="caution">
    <text evidence="4">The sequence shown here is derived from an EMBL/GenBank/DDBJ whole genome shotgun (WGS) entry which is preliminary data.</text>
</comment>
<evidence type="ECO:0000259" key="3">
    <source>
        <dbReference type="Pfam" id="PF02179"/>
    </source>
</evidence>
<evidence type="ECO:0000313" key="5">
    <source>
        <dbReference type="Proteomes" id="UP001498398"/>
    </source>
</evidence>
<feature type="region of interest" description="Disordered" evidence="2">
    <location>
        <begin position="571"/>
        <end position="769"/>
    </location>
</feature>
<protein>
    <recommendedName>
        <fullName evidence="3">BAG domain-containing protein</fullName>
    </recommendedName>
</protein>
<feature type="compositionally biased region" description="Low complexity" evidence="2">
    <location>
        <begin position="429"/>
        <end position="441"/>
    </location>
</feature>
<feature type="compositionally biased region" description="Polar residues" evidence="2">
    <location>
        <begin position="328"/>
        <end position="340"/>
    </location>
</feature>
<sequence length="769" mass="84384">MFSTLRPQYPSLPNDVYSRSSLNSRDRYLAALAEAKAAEADYLADEAVRREEEALRQRLEEIQLRKRHEQLSRYQQPLGPYSYSYGSHDRLALLRQELEEEELRQAAATRERGLEVLRRREFEEARALALKRQQEEQTLELLTRRRQEEEKRLLALRQEQQIEKARRVRQTSSRPTIQFGLEAAKTPQPISMHSRQHVPSCTPFTARSVSTCPSTQFDEVLKLLSGQATQSRDAPKKQGSVPHKPVVRFVVDETKAHLNKSSQSSVPQKQPTPLVSSSTSQAQVPTPTSSINEQVQSRPHEEEANEIRDTIQAIFASLADAASYASSGNAEKQSTSSFAPSVSLPPSKGEEKSAEPTRAFGPASSLKEQLEARLRNDETVEIRDTIQAILASLADAAHASANLSTSSASATSASSSSAEGKGKGKENVASESTSVTTEPTSADVLKSMETVRNIEASFLTLQSDFVFPSQIDFTPTSSRSPSPTRSSENEPLTPTSDSTVLKLAYTSRNHPVRYYEQTLSALLTQLDDVQSFGNEEVRALRKEVVGRVKKAIDELEGEIEGRWRSKVAKESRETREAEVVSKEGTSVAEPASAGLLAPNHPSTVVSQESASDSIEHAESQVELENDDSNNQTPSVTPREEQKQETTLTATGDFEPVSSESNNADESLQQDTVASSLDQSLPQPVSSYPPSPPVSSASVPRPSLSASSSVATIRPYDIDPESESESKHDTGASDSEDVDTFLIPASSTPVVEKKPAYRDEADSDWSELEA</sequence>
<dbReference type="SUPFAM" id="SSF63491">
    <property type="entry name" value="BAG domain"/>
    <property type="match status" value="1"/>
</dbReference>
<feature type="compositionally biased region" description="Low complexity" evidence="2">
    <location>
        <begin position="474"/>
        <end position="486"/>
    </location>
</feature>
<keyword evidence="5" id="KW-1185">Reference proteome</keyword>
<feature type="region of interest" description="Disordered" evidence="2">
    <location>
        <begin position="472"/>
        <end position="498"/>
    </location>
</feature>
<evidence type="ECO:0000256" key="2">
    <source>
        <dbReference type="SAM" id="MobiDB-lite"/>
    </source>
</evidence>
<feature type="compositionally biased region" description="Low complexity" evidence="2">
    <location>
        <begin position="260"/>
        <end position="271"/>
    </location>
</feature>
<organism evidence="4 5">
    <name type="scientific">Marasmiellus scandens</name>
    <dbReference type="NCBI Taxonomy" id="2682957"/>
    <lineage>
        <taxon>Eukaryota</taxon>
        <taxon>Fungi</taxon>
        <taxon>Dikarya</taxon>
        <taxon>Basidiomycota</taxon>
        <taxon>Agaricomycotina</taxon>
        <taxon>Agaricomycetes</taxon>
        <taxon>Agaricomycetidae</taxon>
        <taxon>Agaricales</taxon>
        <taxon>Marasmiineae</taxon>
        <taxon>Omphalotaceae</taxon>
        <taxon>Marasmiellus</taxon>
    </lineage>
</organism>
<feature type="compositionally biased region" description="Low complexity" evidence="2">
    <location>
        <begin position="404"/>
        <end position="418"/>
    </location>
</feature>
<proteinExistence type="predicted"/>
<dbReference type="Gene3D" id="1.20.58.120">
    <property type="entry name" value="BAG domain"/>
    <property type="match status" value="1"/>
</dbReference>
<evidence type="ECO:0000313" key="4">
    <source>
        <dbReference type="EMBL" id="KAK7468422.1"/>
    </source>
</evidence>
<gene>
    <name evidence="4" type="ORF">VKT23_002936</name>
</gene>
<feature type="compositionally biased region" description="Polar residues" evidence="2">
    <location>
        <begin position="657"/>
        <end position="677"/>
    </location>
</feature>
<feature type="compositionally biased region" description="Polar residues" evidence="2">
    <location>
        <begin position="273"/>
        <end position="297"/>
    </location>
</feature>
<reference evidence="4 5" key="1">
    <citation type="submission" date="2024-01" db="EMBL/GenBank/DDBJ databases">
        <title>A draft genome for the cacao thread blight pathogen Marasmiellus scandens.</title>
        <authorList>
            <person name="Baruah I.K."/>
            <person name="Leung J."/>
            <person name="Bukari Y."/>
            <person name="Amoako-Attah I."/>
            <person name="Meinhardt L.W."/>
            <person name="Bailey B.A."/>
            <person name="Cohen S.P."/>
        </authorList>
    </citation>
    <scope>NUCLEOTIDE SEQUENCE [LARGE SCALE GENOMIC DNA]</scope>
    <source>
        <strain evidence="4 5">GH-19</strain>
    </source>
</reference>
<feature type="region of interest" description="Disordered" evidence="2">
    <location>
        <begin position="404"/>
        <end position="441"/>
    </location>
</feature>
<feature type="region of interest" description="Disordered" evidence="2">
    <location>
        <begin position="257"/>
        <end position="304"/>
    </location>
</feature>
<name>A0ABR1K222_9AGAR</name>
<feature type="compositionally biased region" description="Polar residues" evidence="2">
    <location>
        <begin position="600"/>
        <end position="612"/>
    </location>
</feature>
<dbReference type="InterPro" id="IPR003103">
    <property type="entry name" value="BAG_domain"/>
</dbReference>
<evidence type="ECO:0000256" key="1">
    <source>
        <dbReference type="SAM" id="Coils"/>
    </source>
</evidence>
<feature type="compositionally biased region" description="Low complexity" evidence="2">
    <location>
        <begin position="693"/>
        <end position="709"/>
    </location>
</feature>
<feature type="coiled-coil region" evidence="1">
    <location>
        <begin position="91"/>
        <end position="166"/>
    </location>
</feature>
<keyword evidence="1" id="KW-0175">Coiled coil</keyword>
<dbReference type="Proteomes" id="UP001498398">
    <property type="component" value="Unassembled WGS sequence"/>
</dbReference>
<feature type="compositionally biased region" description="Basic and acidic residues" evidence="2">
    <location>
        <begin position="571"/>
        <end position="581"/>
    </location>
</feature>
<feature type="compositionally biased region" description="Acidic residues" evidence="2">
    <location>
        <begin position="760"/>
        <end position="769"/>
    </location>
</feature>